<gene>
    <name evidence="2" type="ORF">DYY88_02750</name>
</gene>
<keyword evidence="1" id="KW-1133">Transmembrane helix</keyword>
<evidence type="ECO:0000256" key="1">
    <source>
        <dbReference type="SAM" id="Phobius"/>
    </source>
</evidence>
<dbReference type="Proteomes" id="UP000292459">
    <property type="component" value="Unassembled WGS sequence"/>
</dbReference>
<dbReference type="OrthoDB" id="508743at2"/>
<keyword evidence="1" id="KW-0812">Transmembrane</keyword>
<reference evidence="2 3" key="1">
    <citation type="submission" date="2018-11" db="EMBL/GenBank/DDBJ databases">
        <title>Whole genome sequencing of an environmental sample.</title>
        <authorList>
            <person name="Sarangi A.N."/>
            <person name="Singh D."/>
            <person name="Tripathy S."/>
        </authorList>
    </citation>
    <scope>NUCLEOTIDE SEQUENCE [LARGE SCALE GENOMIC DNA]</scope>
    <source>
        <strain evidence="2 3">Lakshadweep</strain>
    </source>
</reference>
<dbReference type="EMBL" id="QVFV01000001">
    <property type="protein sequence ID" value="RZM82191.1"/>
    <property type="molecule type" value="Genomic_DNA"/>
</dbReference>
<sequence>MHDSTYFNTIALKIPAIVSGPSEFLALPSKRLATAIDALLLNPRSAGGGITLGIFLVSVPVFFEAPLVRTAPWLCVALTAVWVWLGEQCRQRPRTIFVGELCIGLSWSWLAGAIYWGWFRWEPLWHLPIESIGLPIALWGLYRGRHQVGHWFYLGSLLGTAVTDLYFYRLHLMPYWRAMMVAPPTDGMAIVQAAFAQIKTLEGIVFAVICAAFLLLLAWVSGRSRQRPYWVFSGTLVGTLLVDSLFVVLASLP</sequence>
<feature type="transmembrane region" description="Helical" evidence="1">
    <location>
        <begin position="67"/>
        <end position="85"/>
    </location>
</feature>
<accession>A0A4Q7EF67</accession>
<organism evidence="2 3">
    <name type="scientific">Leptolyngbya iicbica LK</name>
    <dbReference type="NCBI Taxonomy" id="2294035"/>
    <lineage>
        <taxon>Bacteria</taxon>
        <taxon>Bacillati</taxon>
        <taxon>Cyanobacteriota</taxon>
        <taxon>Cyanophyceae</taxon>
        <taxon>Leptolyngbyales</taxon>
        <taxon>Leptolyngbyaceae</taxon>
        <taxon>Leptolyngbya group</taxon>
        <taxon>Leptolyngbya</taxon>
        <taxon>Leptolyngbya iicbica</taxon>
    </lineage>
</organism>
<keyword evidence="1" id="KW-0472">Membrane</keyword>
<evidence type="ECO:0000313" key="3">
    <source>
        <dbReference type="Proteomes" id="UP000292459"/>
    </source>
</evidence>
<protein>
    <submittedName>
        <fullName evidence="2">DUF3120 domain-containing protein</fullName>
    </submittedName>
</protein>
<feature type="transmembrane region" description="Helical" evidence="1">
    <location>
        <begin position="39"/>
        <end position="61"/>
    </location>
</feature>
<dbReference type="Pfam" id="PF11318">
    <property type="entry name" value="DUF3120"/>
    <property type="match status" value="1"/>
</dbReference>
<feature type="transmembrane region" description="Helical" evidence="1">
    <location>
        <begin position="151"/>
        <end position="169"/>
    </location>
</feature>
<evidence type="ECO:0000313" key="2">
    <source>
        <dbReference type="EMBL" id="RZM82191.1"/>
    </source>
</evidence>
<comment type="caution">
    <text evidence="2">The sequence shown here is derived from an EMBL/GenBank/DDBJ whole genome shotgun (WGS) entry which is preliminary data.</text>
</comment>
<dbReference type="RefSeq" id="WP_084606946.1">
    <property type="nucleotide sequence ID" value="NZ_QVFV01000001.1"/>
</dbReference>
<feature type="transmembrane region" description="Helical" evidence="1">
    <location>
        <begin position="124"/>
        <end position="142"/>
    </location>
</feature>
<proteinExistence type="predicted"/>
<dbReference type="AlphaFoldDB" id="A0A4Q7EF67"/>
<dbReference type="InterPro" id="IPR021468">
    <property type="entry name" value="DUF3120"/>
</dbReference>
<name>A0A4Q7EF67_9CYAN</name>
<feature type="transmembrane region" description="Helical" evidence="1">
    <location>
        <begin position="189"/>
        <end position="217"/>
    </location>
</feature>
<feature type="transmembrane region" description="Helical" evidence="1">
    <location>
        <begin position="229"/>
        <end position="252"/>
    </location>
</feature>
<keyword evidence="3" id="KW-1185">Reference proteome</keyword>
<feature type="transmembrane region" description="Helical" evidence="1">
    <location>
        <begin position="97"/>
        <end position="118"/>
    </location>
</feature>